<sequence length="128" mass="14203">MEITDLSKEEILKMSNKAGAYEFGRQKGYRDGFHNGCKSGARQMQSQTETTKPDGKSIIETGVAGLSVKIGDDGVWINIKSSKKQYCSFNLVNHANNNCATICKRAILDWCTDMMSQKKDAQISTDLE</sequence>
<reference evidence="1" key="1">
    <citation type="journal article" date="2014" name="Front. Microbiol.">
        <title>High frequency of phylogenetically diverse reductive dehalogenase-homologous genes in deep subseafloor sedimentary metagenomes.</title>
        <authorList>
            <person name="Kawai M."/>
            <person name="Futagami T."/>
            <person name="Toyoda A."/>
            <person name="Takaki Y."/>
            <person name="Nishi S."/>
            <person name="Hori S."/>
            <person name="Arai W."/>
            <person name="Tsubouchi T."/>
            <person name="Morono Y."/>
            <person name="Uchiyama I."/>
            <person name="Ito T."/>
            <person name="Fujiyama A."/>
            <person name="Inagaki F."/>
            <person name="Takami H."/>
        </authorList>
    </citation>
    <scope>NUCLEOTIDE SEQUENCE</scope>
    <source>
        <strain evidence="1">Expedition CK06-06</strain>
    </source>
</reference>
<organism evidence="1">
    <name type="scientific">marine sediment metagenome</name>
    <dbReference type="NCBI Taxonomy" id="412755"/>
    <lineage>
        <taxon>unclassified sequences</taxon>
        <taxon>metagenomes</taxon>
        <taxon>ecological metagenomes</taxon>
    </lineage>
</organism>
<dbReference type="SUPFAM" id="SSF75001">
    <property type="entry name" value="Dipeptidyl peptidase I (cathepsin C), exclusion domain"/>
    <property type="match status" value="1"/>
</dbReference>
<accession>X0Z906</accession>
<evidence type="ECO:0000313" key="1">
    <source>
        <dbReference type="EMBL" id="GAG54837.1"/>
    </source>
</evidence>
<dbReference type="EMBL" id="BART01004588">
    <property type="protein sequence ID" value="GAG54837.1"/>
    <property type="molecule type" value="Genomic_DNA"/>
</dbReference>
<dbReference type="InterPro" id="IPR036496">
    <property type="entry name" value="CathepsinC_exc_dom_sf"/>
</dbReference>
<proteinExistence type="predicted"/>
<comment type="caution">
    <text evidence="1">The sequence shown here is derived from an EMBL/GenBank/DDBJ whole genome shotgun (WGS) entry which is preliminary data.</text>
</comment>
<protein>
    <submittedName>
        <fullName evidence="1">Uncharacterized protein</fullName>
    </submittedName>
</protein>
<gene>
    <name evidence="1" type="ORF">S01H4_11391</name>
</gene>
<name>X0Z906_9ZZZZ</name>
<dbReference type="AlphaFoldDB" id="X0Z906"/>